<keyword evidence="3" id="KW-1185">Reference proteome</keyword>
<feature type="transmembrane region" description="Helical" evidence="1">
    <location>
        <begin position="157"/>
        <end position="178"/>
    </location>
</feature>
<dbReference type="Proteomes" id="UP000295601">
    <property type="component" value="Unassembled WGS sequence"/>
</dbReference>
<sequence length="394" mass="42623">MGAQLTSTTGARAGRLRLPRMTGRSPHESHRAASPLELLFDLVFVVAVSQASQNLHHGIIEGHAAAATLSYAMVFFAVWWAWMNFTWFASAFDTDDWLYRVTTIVQMGGVLMLAAGVHDAMANGAWSLVTLGYVVMRVAMVGQWLRLAASDPSHRSVALRFAGGIALAQVFWVVRLAFPPEVQFWTFWPAMLLEVLVPLWAERHHRTPWHAAHVAERFGLFTLILLGESLLASANAIIDAAATTHEPTRLVFLAVSGLLIAAGMWWVYFSFEQGDRLTSSRSGFLYGYGHYFLFAAAGAVSAGIEVELDLITGAAKHLSEATAAAALAVPVAIFLLAVWTMLLRGKISHRATACYFGATALLLSSTVVPISTVAATAGCVVVAVAAIEAQRSRR</sequence>
<keyword evidence="1" id="KW-0472">Membrane</keyword>
<name>A0A4V3CXM6_9MICO</name>
<keyword evidence="1" id="KW-0812">Transmembrane</keyword>
<evidence type="ECO:0000256" key="1">
    <source>
        <dbReference type="SAM" id="Phobius"/>
    </source>
</evidence>
<keyword evidence="1" id="KW-1133">Transmembrane helix</keyword>
<feature type="transmembrane region" description="Helical" evidence="1">
    <location>
        <begin position="283"/>
        <end position="304"/>
    </location>
</feature>
<feature type="transmembrane region" description="Helical" evidence="1">
    <location>
        <begin position="324"/>
        <end position="342"/>
    </location>
</feature>
<feature type="transmembrane region" description="Helical" evidence="1">
    <location>
        <begin position="354"/>
        <end position="387"/>
    </location>
</feature>
<feature type="transmembrane region" description="Helical" evidence="1">
    <location>
        <begin position="64"/>
        <end position="85"/>
    </location>
</feature>
<protein>
    <submittedName>
        <fullName evidence="2">Low temperature requirement protein LtrA</fullName>
    </submittedName>
</protein>
<dbReference type="PANTHER" id="PTHR36840:SF1">
    <property type="entry name" value="BLL5714 PROTEIN"/>
    <property type="match status" value="1"/>
</dbReference>
<proteinExistence type="predicted"/>
<feature type="transmembrane region" description="Helical" evidence="1">
    <location>
        <begin position="124"/>
        <end position="145"/>
    </location>
</feature>
<organism evidence="2 3">
    <name type="scientific">Leucobacter luti</name>
    <dbReference type="NCBI Taxonomy" id="340320"/>
    <lineage>
        <taxon>Bacteria</taxon>
        <taxon>Bacillati</taxon>
        <taxon>Actinomycetota</taxon>
        <taxon>Actinomycetes</taxon>
        <taxon>Micrococcales</taxon>
        <taxon>Microbacteriaceae</taxon>
        <taxon>Leucobacter</taxon>
    </lineage>
</organism>
<dbReference type="Pfam" id="PF06772">
    <property type="entry name" value="LtrA"/>
    <property type="match status" value="1"/>
</dbReference>
<dbReference type="EMBL" id="SNYA01000006">
    <property type="protein sequence ID" value="TDP90888.1"/>
    <property type="molecule type" value="Genomic_DNA"/>
</dbReference>
<dbReference type="InterPro" id="IPR010640">
    <property type="entry name" value="Low_temperature_requirement_A"/>
</dbReference>
<accession>A0A4V3CXM6</accession>
<evidence type="ECO:0000313" key="2">
    <source>
        <dbReference type="EMBL" id="TDP90888.1"/>
    </source>
</evidence>
<gene>
    <name evidence="2" type="ORF">EDF62_2544</name>
</gene>
<evidence type="ECO:0000313" key="3">
    <source>
        <dbReference type="Proteomes" id="UP000295601"/>
    </source>
</evidence>
<comment type="caution">
    <text evidence="2">The sequence shown here is derived from an EMBL/GenBank/DDBJ whole genome shotgun (WGS) entry which is preliminary data.</text>
</comment>
<feature type="transmembrane region" description="Helical" evidence="1">
    <location>
        <begin position="214"/>
        <end position="238"/>
    </location>
</feature>
<feature type="transmembrane region" description="Helical" evidence="1">
    <location>
        <begin position="184"/>
        <end position="202"/>
    </location>
</feature>
<feature type="transmembrane region" description="Helical" evidence="1">
    <location>
        <begin position="97"/>
        <end position="118"/>
    </location>
</feature>
<dbReference type="PANTHER" id="PTHR36840">
    <property type="entry name" value="BLL5714 PROTEIN"/>
    <property type="match status" value="1"/>
</dbReference>
<reference evidence="2 3" key="1">
    <citation type="submission" date="2019-03" db="EMBL/GenBank/DDBJ databases">
        <title>Genomic analyses of the natural microbiome of Caenorhabditis elegans.</title>
        <authorList>
            <person name="Samuel B."/>
        </authorList>
    </citation>
    <scope>NUCLEOTIDE SEQUENCE [LARGE SCALE GENOMIC DNA]</scope>
    <source>
        <strain evidence="2 3">JUb18</strain>
    </source>
</reference>
<feature type="transmembrane region" description="Helical" evidence="1">
    <location>
        <begin position="250"/>
        <end position="271"/>
    </location>
</feature>
<dbReference type="AlphaFoldDB" id="A0A4V3CXM6"/>